<reference evidence="3" key="1">
    <citation type="submission" date="2014-07" db="EMBL/GenBank/DDBJ databases">
        <authorList>
            <person name="Monot Marc"/>
        </authorList>
    </citation>
    <scope>NUCLEOTIDE SEQUENCE</scope>
    <source>
        <strain evidence="3">7032989</strain>
        <strain evidence="1">7032994</strain>
    </source>
</reference>
<evidence type="ECO:0000313" key="2">
    <source>
        <dbReference type="EMBL" id="CDS87321.1"/>
    </source>
</evidence>
<evidence type="ECO:0000313" key="1">
    <source>
        <dbReference type="EMBL" id="CDS86994.1"/>
    </source>
</evidence>
<dbReference type="EMBL" id="LK932515">
    <property type="protein sequence ID" value="CDS87321.1"/>
    <property type="molecule type" value="Genomic_DNA"/>
</dbReference>
<dbReference type="EMBL" id="LK932400">
    <property type="protein sequence ID" value="CDS86994.1"/>
    <property type="molecule type" value="Genomic_DNA"/>
</dbReference>
<proteinExistence type="predicted"/>
<sequence>MLKGIGEGTENINIDMLIEKVTNIAAEKAISTYENRRKEELKYSYDRKLRNTKLLLKHYKDFKRHVNNSIFKVSNVSENAIEILEELINTKITENLFVESISNSVSRTNIIISHINTMINIYEAYSKQHGELEERKYRIIYKRFIDEKQWSIKEIATSENIDNRTVYRDINLACGKISVFLFGIDGVNKF</sequence>
<dbReference type="AlphaFoldDB" id="A0A069AVW2"/>
<evidence type="ECO:0000313" key="3">
    <source>
        <dbReference type="EMBL" id="CDT82011.1"/>
    </source>
</evidence>
<dbReference type="RefSeq" id="WP_021366666.1">
    <property type="nucleotide sequence ID" value="NZ_BBYB01000069.1"/>
</dbReference>
<accession>A0A069AVW2</accession>
<evidence type="ECO:0008006" key="4">
    <source>
        <dbReference type="Google" id="ProtNLM"/>
    </source>
</evidence>
<dbReference type="EMBL" id="LK933537">
    <property type="protein sequence ID" value="CDT82011.1"/>
    <property type="molecule type" value="Genomic_DNA"/>
</dbReference>
<organism evidence="3">
    <name type="scientific">Clostridioides difficile</name>
    <name type="common">Peptoclostridium difficile</name>
    <dbReference type="NCBI Taxonomy" id="1496"/>
    <lineage>
        <taxon>Bacteria</taxon>
        <taxon>Bacillati</taxon>
        <taxon>Bacillota</taxon>
        <taxon>Clostridia</taxon>
        <taxon>Peptostreptococcales</taxon>
        <taxon>Peptostreptococcaceae</taxon>
        <taxon>Clostridioides</taxon>
    </lineage>
</organism>
<name>A0A069AVW2_CLODI</name>
<gene>
    <name evidence="3" type="ORF">BN1095_920034</name>
    <name evidence="2" type="ORF">BN1096_610132</name>
    <name evidence="1" type="ORF">BN1097_610081</name>
</gene>
<protein>
    <recommendedName>
        <fullName evidence="4">Helix-turn-helix type 11 domain-containing protein</fullName>
    </recommendedName>
</protein>